<evidence type="ECO:0000313" key="2">
    <source>
        <dbReference type="EMBL" id="KAJ1130672.1"/>
    </source>
</evidence>
<dbReference type="EMBL" id="JANPWB010000011">
    <property type="protein sequence ID" value="KAJ1130672.1"/>
    <property type="molecule type" value="Genomic_DNA"/>
</dbReference>
<gene>
    <name evidence="2" type="ORF">NDU88_009022</name>
</gene>
<evidence type="ECO:0000313" key="3">
    <source>
        <dbReference type="Proteomes" id="UP001066276"/>
    </source>
</evidence>
<proteinExistence type="predicted"/>
<keyword evidence="3" id="KW-1185">Reference proteome</keyword>
<protein>
    <submittedName>
        <fullName evidence="2">Uncharacterized protein</fullName>
    </submittedName>
</protein>
<accession>A0AAV7PTS5</accession>
<organism evidence="2 3">
    <name type="scientific">Pleurodeles waltl</name>
    <name type="common">Iberian ribbed newt</name>
    <dbReference type="NCBI Taxonomy" id="8319"/>
    <lineage>
        <taxon>Eukaryota</taxon>
        <taxon>Metazoa</taxon>
        <taxon>Chordata</taxon>
        <taxon>Craniata</taxon>
        <taxon>Vertebrata</taxon>
        <taxon>Euteleostomi</taxon>
        <taxon>Amphibia</taxon>
        <taxon>Batrachia</taxon>
        <taxon>Caudata</taxon>
        <taxon>Salamandroidea</taxon>
        <taxon>Salamandridae</taxon>
        <taxon>Pleurodelinae</taxon>
        <taxon>Pleurodeles</taxon>
    </lineage>
</organism>
<feature type="compositionally biased region" description="Basic and acidic residues" evidence="1">
    <location>
        <begin position="118"/>
        <end position="127"/>
    </location>
</feature>
<evidence type="ECO:0000256" key="1">
    <source>
        <dbReference type="SAM" id="MobiDB-lite"/>
    </source>
</evidence>
<feature type="region of interest" description="Disordered" evidence="1">
    <location>
        <begin position="89"/>
        <end position="134"/>
    </location>
</feature>
<name>A0AAV7PTS5_PLEWA</name>
<reference evidence="2" key="1">
    <citation type="journal article" date="2022" name="bioRxiv">
        <title>Sequencing and chromosome-scale assembly of the giantPleurodeles waltlgenome.</title>
        <authorList>
            <person name="Brown T."/>
            <person name="Elewa A."/>
            <person name="Iarovenko S."/>
            <person name="Subramanian E."/>
            <person name="Araus A.J."/>
            <person name="Petzold A."/>
            <person name="Susuki M."/>
            <person name="Suzuki K.-i.T."/>
            <person name="Hayashi T."/>
            <person name="Toyoda A."/>
            <person name="Oliveira C."/>
            <person name="Osipova E."/>
            <person name="Leigh N.D."/>
            <person name="Simon A."/>
            <person name="Yun M.H."/>
        </authorList>
    </citation>
    <scope>NUCLEOTIDE SEQUENCE</scope>
    <source>
        <strain evidence="2">20211129_DDA</strain>
        <tissue evidence="2">Liver</tissue>
    </source>
</reference>
<dbReference type="AlphaFoldDB" id="A0AAV7PTS5"/>
<dbReference type="Proteomes" id="UP001066276">
    <property type="component" value="Chromosome 7"/>
</dbReference>
<comment type="caution">
    <text evidence="2">The sequence shown here is derived from an EMBL/GenBank/DDBJ whole genome shotgun (WGS) entry which is preliminary data.</text>
</comment>
<sequence length="141" mass="14937">MEPLRPLASVAPLFPGSSVAYLPLPATSWVLPGCTATRGTPRASAHPFSPVPPVHVQVQVHVFGGLGRVPNRSNPLPPPPLERCRTAVVDSKTGAQAETVPAYLHKHERRRAPATASDTKEGPKNKPETLLNGLPLALTVV</sequence>